<dbReference type="PANTHER" id="PTHR10015:SF206">
    <property type="entry name" value="HSF-TYPE DNA-BINDING DOMAIN-CONTAINING PROTEIN"/>
    <property type="match status" value="1"/>
</dbReference>
<comment type="subcellular location">
    <subcellularLocation>
        <location evidence="1">Nucleus</location>
    </subcellularLocation>
</comment>
<dbReference type="GO" id="GO:0043565">
    <property type="term" value="F:sequence-specific DNA binding"/>
    <property type="evidence" value="ECO:0007669"/>
    <property type="project" value="InterPro"/>
</dbReference>
<comment type="caution">
    <text evidence="7">The sequence shown here is derived from an EMBL/GenBank/DDBJ whole genome shotgun (WGS) entry which is preliminary data.</text>
</comment>
<dbReference type="Pfam" id="PF00447">
    <property type="entry name" value="HSF_DNA-bind"/>
    <property type="match status" value="1"/>
</dbReference>
<dbReference type="InterPro" id="IPR036390">
    <property type="entry name" value="WH_DNA-bd_sf"/>
</dbReference>
<proteinExistence type="inferred from homology"/>
<reference evidence="7" key="1">
    <citation type="submission" date="2023-08" db="EMBL/GenBank/DDBJ databases">
        <authorList>
            <person name="Audoor S."/>
            <person name="Bilcke G."/>
        </authorList>
    </citation>
    <scope>NUCLEOTIDE SEQUENCE</scope>
</reference>
<dbReference type="PANTHER" id="PTHR10015">
    <property type="entry name" value="HEAT SHOCK TRANSCRIPTION FACTOR"/>
    <property type="match status" value="1"/>
</dbReference>
<sequence length="197" mass="23069">MNRIPDIDREIAMMDERFTVKLHRILEDAQAQGFSHVIQWDPGGRSFTIHQPDVFSKTIMKTYFRQTKYKSFQRQLNLYEFKRETRNGIRGVYSHPLFVQHDRFLCQQIKRKSQQTTPAAPNPPKRQRLDEVALPRRPPVMSLRHPFDTSAVEASRTAKAAADQIRYQKNEDDDDSIETIEGFVNDVDAGELFKVFK</sequence>
<feature type="region of interest" description="Disordered" evidence="5">
    <location>
        <begin position="111"/>
        <end position="131"/>
    </location>
</feature>
<evidence type="ECO:0000313" key="8">
    <source>
        <dbReference type="Proteomes" id="UP001295423"/>
    </source>
</evidence>
<feature type="domain" description="HSF-type DNA-binding" evidence="6">
    <location>
        <begin position="14"/>
        <end position="112"/>
    </location>
</feature>
<evidence type="ECO:0000313" key="7">
    <source>
        <dbReference type="EMBL" id="CAJ1940769.1"/>
    </source>
</evidence>
<dbReference type="FunFam" id="1.10.10.10:FF:000479">
    <property type="entry name" value="Predicted protein"/>
    <property type="match status" value="1"/>
</dbReference>
<dbReference type="GO" id="GO:0005634">
    <property type="term" value="C:nucleus"/>
    <property type="evidence" value="ECO:0007669"/>
    <property type="project" value="UniProtKB-SubCell"/>
</dbReference>
<comment type="similarity">
    <text evidence="4">Belongs to the HSF family.</text>
</comment>
<evidence type="ECO:0000256" key="2">
    <source>
        <dbReference type="ARBA" id="ARBA00023125"/>
    </source>
</evidence>
<name>A0AAD2CRP7_9STRA</name>
<organism evidence="7 8">
    <name type="scientific">Cylindrotheca closterium</name>
    <dbReference type="NCBI Taxonomy" id="2856"/>
    <lineage>
        <taxon>Eukaryota</taxon>
        <taxon>Sar</taxon>
        <taxon>Stramenopiles</taxon>
        <taxon>Ochrophyta</taxon>
        <taxon>Bacillariophyta</taxon>
        <taxon>Bacillariophyceae</taxon>
        <taxon>Bacillariophycidae</taxon>
        <taxon>Bacillariales</taxon>
        <taxon>Bacillariaceae</taxon>
        <taxon>Cylindrotheca</taxon>
    </lineage>
</organism>
<accession>A0AAD2CRP7</accession>
<dbReference type="Gene3D" id="1.10.10.10">
    <property type="entry name" value="Winged helix-like DNA-binding domain superfamily/Winged helix DNA-binding domain"/>
    <property type="match status" value="1"/>
</dbReference>
<evidence type="ECO:0000256" key="5">
    <source>
        <dbReference type="SAM" id="MobiDB-lite"/>
    </source>
</evidence>
<dbReference type="InterPro" id="IPR036388">
    <property type="entry name" value="WH-like_DNA-bd_sf"/>
</dbReference>
<dbReference type="SUPFAM" id="SSF46785">
    <property type="entry name" value="Winged helix' DNA-binding domain"/>
    <property type="match status" value="1"/>
</dbReference>
<dbReference type="EMBL" id="CAKOGP040000957">
    <property type="protein sequence ID" value="CAJ1940769.1"/>
    <property type="molecule type" value="Genomic_DNA"/>
</dbReference>
<evidence type="ECO:0000259" key="6">
    <source>
        <dbReference type="SMART" id="SM00415"/>
    </source>
</evidence>
<keyword evidence="8" id="KW-1185">Reference proteome</keyword>
<evidence type="ECO:0000256" key="3">
    <source>
        <dbReference type="ARBA" id="ARBA00023242"/>
    </source>
</evidence>
<evidence type="ECO:0000256" key="4">
    <source>
        <dbReference type="RuleBase" id="RU004020"/>
    </source>
</evidence>
<keyword evidence="3" id="KW-0539">Nucleus</keyword>
<dbReference type="GO" id="GO:0003700">
    <property type="term" value="F:DNA-binding transcription factor activity"/>
    <property type="evidence" value="ECO:0007669"/>
    <property type="project" value="InterPro"/>
</dbReference>
<dbReference type="SMART" id="SM00415">
    <property type="entry name" value="HSF"/>
    <property type="match status" value="1"/>
</dbReference>
<dbReference type="AlphaFoldDB" id="A0AAD2CRP7"/>
<dbReference type="InterPro" id="IPR000232">
    <property type="entry name" value="HSF_DNA-bd"/>
</dbReference>
<evidence type="ECO:0000256" key="1">
    <source>
        <dbReference type="ARBA" id="ARBA00004123"/>
    </source>
</evidence>
<gene>
    <name evidence="7" type="ORF">CYCCA115_LOCUS7208</name>
</gene>
<dbReference type="Proteomes" id="UP001295423">
    <property type="component" value="Unassembled WGS sequence"/>
</dbReference>
<keyword evidence="2" id="KW-0238">DNA-binding</keyword>
<protein>
    <recommendedName>
        <fullName evidence="6">HSF-type DNA-binding domain-containing protein</fullName>
    </recommendedName>
</protein>